<dbReference type="Proteomes" id="UP001479436">
    <property type="component" value="Unassembled WGS sequence"/>
</dbReference>
<protein>
    <recommendedName>
        <fullName evidence="3">Transcription initiation factor TFIID subunit 4</fullName>
    </recommendedName>
    <alternativeName>
        <fullName evidence="8">TBP-associated factor 4</fullName>
    </alternativeName>
</protein>
<evidence type="ECO:0000256" key="4">
    <source>
        <dbReference type="ARBA" id="ARBA00023015"/>
    </source>
</evidence>
<feature type="region of interest" description="Disordered" evidence="10">
    <location>
        <begin position="129"/>
        <end position="161"/>
    </location>
</feature>
<evidence type="ECO:0000256" key="3">
    <source>
        <dbReference type="ARBA" id="ARBA00017306"/>
    </source>
</evidence>
<reference evidence="12 13" key="1">
    <citation type="submission" date="2023-04" db="EMBL/GenBank/DDBJ databases">
        <title>Genome of Basidiobolus ranarum AG-B5.</title>
        <authorList>
            <person name="Stajich J.E."/>
            <person name="Carter-House D."/>
            <person name="Gryganskyi A."/>
        </authorList>
    </citation>
    <scope>NUCLEOTIDE SEQUENCE [LARGE SCALE GENOMIC DNA]</scope>
    <source>
        <strain evidence="12 13">AG-B5</strain>
    </source>
</reference>
<keyword evidence="5" id="KW-0804">Transcription</keyword>
<dbReference type="InterPro" id="IPR045144">
    <property type="entry name" value="TAF4"/>
</dbReference>
<keyword evidence="6" id="KW-0539">Nucleus</keyword>
<comment type="function">
    <text evidence="7">Functions as a component of the DNA-binding general transcription factor complex TFIID. Binding of TFIID to a promoter (with or without TATA element) is the initial step in pre-initiation complex (PIC) formation. TFIID plays a key role in the regulation of gene expression by RNA polymerase II through different activities such as transcription activator interaction, core promoter recognition and selectivity, TFIIA and TFIIB interaction, chromatin modification (histone acetylation by TAF1), facilitation of DNA opening and initiation of transcription.</text>
</comment>
<evidence type="ECO:0000256" key="9">
    <source>
        <dbReference type="SAM" id="Coils"/>
    </source>
</evidence>
<dbReference type="Pfam" id="PF05236">
    <property type="entry name" value="TAF4"/>
    <property type="match status" value="1"/>
</dbReference>
<feature type="compositionally biased region" description="Low complexity" evidence="10">
    <location>
        <begin position="383"/>
        <end position="392"/>
    </location>
</feature>
<feature type="compositionally biased region" description="Low complexity" evidence="10">
    <location>
        <begin position="777"/>
        <end position="795"/>
    </location>
</feature>
<keyword evidence="13" id="KW-1185">Reference proteome</keyword>
<feature type="region of interest" description="Disordered" evidence="10">
    <location>
        <begin position="740"/>
        <end position="845"/>
    </location>
</feature>
<dbReference type="InterPro" id="IPR009072">
    <property type="entry name" value="Histone-fold"/>
</dbReference>
<keyword evidence="4" id="KW-0805">Transcription regulation</keyword>
<dbReference type="InterPro" id="IPR007900">
    <property type="entry name" value="TAF4_C"/>
</dbReference>
<gene>
    <name evidence="12" type="ORF">K7432_006703</name>
</gene>
<feature type="region of interest" description="Disordered" evidence="10">
    <location>
        <begin position="678"/>
        <end position="722"/>
    </location>
</feature>
<evidence type="ECO:0000313" key="13">
    <source>
        <dbReference type="Proteomes" id="UP001479436"/>
    </source>
</evidence>
<evidence type="ECO:0000259" key="11">
    <source>
        <dbReference type="Pfam" id="PF05236"/>
    </source>
</evidence>
<evidence type="ECO:0000313" key="12">
    <source>
        <dbReference type="EMBL" id="KAK9716735.1"/>
    </source>
</evidence>
<proteinExistence type="inferred from homology"/>
<feature type="compositionally biased region" description="Low complexity" evidence="10">
    <location>
        <begin position="143"/>
        <end position="160"/>
    </location>
</feature>
<feature type="coiled-coil region" evidence="9">
    <location>
        <begin position="650"/>
        <end position="677"/>
    </location>
</feature>
<evidence type="ECO:0000256" key="5">
    <source>
        <dbReference type="ARBA" id="ARBA00023163"/>
    </source>
</evidence>
<evidence type="ECO:0000256" key="6">
    <source>
        <dbReference type="ARBA" id="ARBA00023242"/>
    </source>
</evidence>
<feature type="region of interest" description="Disordered" evidence="10">
    <location>
        <begin position="382"/>
        <end position="408"/>
    </location>
</feature>
<accession>A0ABR2W185</accession>
<dbReference type="EMBL" id="JASJQH010007181">
    <property type="protein sequence ID" value="KAK9716735.1"/>
    <property type="molecule type" value="Genomic_DNA"/>
</dbReference>
<evidence type="ECO:0000256" key="8">
    <source>
        <dbReference type="ARBA" id="ARBA00031747"/>
    </source>
</evidence>
<dbReference type="Gene3D" id="1.10.20.10">
    <property type="entry name" value="Histone, subunit A"/>
    <property type="match status" value="1"/>
</dbReference>
<feature type="compositionally biased region" description="Polar residues" evidence="10">
    <location>
        <begin position="796"/>
        <end position="808"/>
    </location>
</feature>
<name>A0ABR2W185_9FUNG</name>
<organism evidence="12 13">
    <name type="scientific">Basidiobolus ranarum</name>
    <dbReference type="NCBI Taxonomy" id="34480"/>
    <lineage>
        <taxon>Eukaryota</taxon>
        <taxon>Fungi</taxon>
        <taxon>Fungi incertae sedis</taxon>
        <taxon>Zoopagomycota</taxon>
        <taxon>Entomophthoromycotina</taxon>
        <taxon>Basidiobolomycetes</taxon>
        <taxon>Basidiobolales</taxon>
        <taxon>Basidiobolaceae</taxon>
        <taxon>Basidiobolus</taxon>
    </lineage>
</organism>
<dbReference type="CDD" id="cd08045">
    <property type="entry name" value="HFD_TAF4"/>
    <property type="match status" value="1"/>
</dbReference>
<comment type="caution">
    <text evidence="12">The sequence shown here is derived from an EMBL/GenBank/DDBJ whole genome shotgun (WGS) entry which is preliminary data.</text>
</comment>
<evidence type="ECO:0000256" key="2">
    <source>
        <dbReference type="ARBA" id="ARBA00006178"/>
    </source>
</evidence>
<comment type="subcellular location">
    <subcellularLocation>
        <location evidence="1">Nucleus</location>
    </subcellularLocation>
</comment>
<keyword evidence="9" id="KW-0175">Coiled coil</keyword>
<feature type="domain" description="Transcription initiation factor TFIID component TAF4 C-terminal" evidence="11">
    <location>
        <begin position="531"/>
        <end position="790"/>
    </location>
</feature>
<evidence type="ECO:0000256" key="10">
    <source>
        <dbReference type="SAM" id="MobiDB-lite"/>
    </source>
</evidence>
<comment type="similarity">
    <text evidence="2">Belongs to the TAF4 family.</text>
</comment>
<feature type="compositionally biased region" description="Low complexity" evidence="10">
    <location>
        <begin position="746"/>
        <end position="765"/>
    </location>
</feature>
<sequence length="879" mass="93731">MTNLDDIDLSNIDPSGNLMELFSDLNDTSTISASAEEIQKIVSSLHNDIDTDTSFNIDFDDLLSGADSGDFVNSDAVDLTADEIDSITAKVLGTSNPLILNSNPADINSQASPTFSRASSNPVVTSNLNTKSPNGLGRPAHGSPLIPSSLSQLPSSAPVSRIPSPTITTANLTSRPETSVQANVNANNEGQKSSVHNSTVEATKTEQSTRSFLPADLSASHKIAIGRPGAPLLSRSSSLSSISTSLNNSREQLLSRAHLAGASNAIGIATPNTRSPLLASRPGIPNNRLTHLPNTPTPIRAAGNVEQRPPASIQLGSAASRRASGNTLLDTILSQLQPDKQERLKEIFKNLQENLLSPELFLAKARELLGAQHSPLLANLRARSSTVSTSPRPSQPPPTVNLRSTPNTPALSAYTLLRKRLAEQANSATGLAPNLPSKKIKVAHPQGTPGVHITSAPLPSTSSPAGVSNYRPPVATPVTTLSQAQAQIPSRASPGIPQTLVKPTSVATHTKPSAPAQASPVRDSKVDFDALTDVMGYVGVDLKEESDNIMRQTEVMEKNRGVDVVDQSKTQDFLSLRVLKSMVDKISKPHHIPNVDPDFLVYLALAAQDRLKSLVEQMILASKHRVRSHHVEPPPMKDNTEDPLYKIVVSEDVKKQLLSLERVNREEECKRKRLVAEREKRLAEEDAKGENKEEPGETQKAKKVRRKDGLDPPGAARNMNDANTTALLIAGGVRKSWMLAQPGGNSSKSAITSSSSSIKPVSNNTTPGKPVSSSVGTSNINTPSSNSSTMRSTSTQKMKTPSFKTSMKSGGRSHGSTSTSGSKARFTLPPSTVSHPTAAGSQTNTRKVTVRDALFSLEKDSNLGNGERVLLKGYVKWLK</sequence>
<dbReference type="PANTHER" id="PTHR15138:SF14">
    <property type="entry name" value="TRANSCRIPTION INITIATION FACTOR TFIID SUBUNIT 4"/>
    <property type="match status" value="1"/>
</dbReference>
<evidence type="ECO:0000256" key="1">
    <source>
        <dbReference type="ARBA" id="ARBA00004123"/>
    </source>
</evidence>
<evidence type="ECO:0000256" key="7">
    <source>
        <dbReference type="ARBA" id="ARBA00025346"/>
    </source>
</evidence>
<dbReference type="PANTHER" id="PTHR15138">
    <property type="entry name" value="TRANSCRIPTION INITIATION FACTOR TFIID SUBUNIT 4"/>
    <property type="match status" value="1"/>
</dbReference>
<feature type="compositionally biased region" description="Basic and acidic residues" evidence="10">
    <location>
        <begin position="678"/>
        <end position="700"/>
    </location>
</feature>
<feature type="compositionally biased region" description="Polar residues" evidence="10">
    <location>
        <begin position="829"/>
        <end position="845"/>
    </location>
</feature>